<feature type="binding site" evidence="9">
    <location>
        <position position="143"/>
    </location>
    <ligand>
        <name>substrate</name>
    </ligand>
</feature>
<comment type="subunit">
    <text evidence="9">Homotrimer.</text>
</comment>
<evidence type="ECO:0000256" key="2">
    <source>
        <dbReference type="ARBA" id="ARBA00022490"/>
    </source>
</evidence>
<dbReference type="Pfam" id="PF14805">
    <property type="entry name" value="THDPS_N_2"/>
    <property type="match status" value="1"/>
</dbReference>
<comment type="subcellular location">
    <subcellularLocation>
        <location evidence="9">Cytoplasm</location>
    </subcellularLocation>
</comment>
<evidence type="ECO:0000256" key="4">
    <source>
        <dbReference type="ARBA" id="ARBA00022679"/>
    </source>
</evidence>
<dbReference type="GO" id="GO:0008666">
    <property type="term" value="F:2,3,4,5-tetrahydropyridine-2,6-dicarboxylate N-succinyltransferase activity"/>
    <property type="evidence" value="ECO:0007669"/>
    <property type="project" value="UniProtKB-UniRule"/>
</dbReference>
<keyword evidence="2 9" id="KW-0963">Cytoplasm</keyword>
<accession>A0A291EL57</accession>
<dbReference type="Gene3D" id="1.10.166.10">
    <property type="entry name" value="Tetrahydrodipicolinate-N-succinyltransferase, N-terminal domain"/>
    <property type="match status" value="1"/>
</dbReference>
<reference evidence="10 11" key="1">
    <citation type="submission" date="2017-12" db="EMBL/GenBank/DDBJ databases">
        <title>Draft genome sequence of Ralstonia pickettii 52.</title>
        <authorList>
            <person name="Zheng B."/>
        </authorList>
    </citation>
    <scope>NUCLEOTIDE SEQUENCE [LARGE SCALE GENOMIC DNA]</scope>
    <source>
        <strain evidence="10 11">52</strain>
    </source>
</reference>
<dbReference type="GeneID" id="34791924"/>
<dbReference type="CDD" id="cd03350">
    <property type="entry name" value="LbH_THP_succinylT"/>
    <property type="match status" value="1"/>
</dbReference>
<evidence type="ECO:0000256" key="3">
    <source>
        <dbReference type="ARBA" id="ARBA00022605"/>
    </source>
</evidence>
<dbReference type="InterPro" id="IPR001451">
    <property type="entry name" value="Hexapep"/>
</dbReference>
<keyword evidence="6 9" id="KW-0220">Diaminopimelate biosynthesis</keyword>
<dbReference type="GO" id="GO:0005737">
    <property type="term" value="C:cytoplasm"/>
    <property type="evidence" value="ECO:0007669"/>
    <property type="project" value="UniProtKB-SubCell"/>
</dbReference>
<evidence type="ECO:0000313" key="10">
    <source>
        <dbReference type="EMBL" id="PLC40878.1"/>
    </source>
</evidence>
<dbReference type="HAMAP" id="MF_00811">
    <property type="entry name" value="DapD"/>
    <property type="match status" value="1"/>
</dbReference>
<dbReference type="NCBIfam" id="TIGR00965">
    <property type="entry name" value="dapD"/>
    <property type="match status" value="1"/>
</dbReference>
<dbReference type="NCBIfam" id="NF008808">
    <property type="entry name" value="PRK11830.1"/>
    <property type="match status" value="1"/>
</dbReference>
<keyword evidence="8 9" id="KW-0012">Acyltransferase</keyword>
<dbReference type="AlphaFoldDB" id="A0A291EL57"/>
<comment type="caution">
    <text evidence="10">The sequence shown here is derived from an EMBL/GenBank/DDBJ whole genome shotgun (WGS) entry which is preliminary data.</text>
</comment>
<keyword evidence="7 9" id="KW-0457">Lysine biosynthesis</keyword>
<dbReference type="PROSITE" id="PS00101">
    <property type="entry name" value="HEXAPEP_TRANSFERASES"/>
    <property type="match status" value="1"/>
</dbReference>
<evidence type="ECO:0000256" key="5">
    <source>
        <dbReference type="ARBA" id="ARBA00022737"/>
    </source>
</evidence>
<name>A0A291EL57_RALPI</name>
<dbReference type="InterPro" id="IPR023180">
    <property type="entry name" value="THP_succinylTrfase_dom1"/>
</dbReference>
<dbReference type="InterPro" id="IPR005664">
    <property type="entry name" value="DapD_Trfase_Hexpep_rpt_fam"/>
</dbReference>
<dbReference type="EC" id="2.3.1.117" evidence="9"/>
<dbReference type="Proteomes" id="UP000234456">
    <property type="component" value="Unassembled WGS sequence"/>
</dbReference>
<organism evidence="10 11">
    <name type="scientific">Ralstonia pickettii</name>
    <name type="common">Burkholderia pickettii</name>
    <dbReference type="NCBI Taxonomy" id="329"/>
    <lineage>
        <taxon>Bacteria</taxon>
        <taxon>Pseudomonadati</taxon>
        <taxon>Pseudomonadota</taxon>
        <taxon>Betaproteobacteria</taxon>
        <taxon>Burkholderiales</taxon>
        <taxon>Burkholderiaceae</taxon>
        <taxon>Ralstonia</taxon>
    </lineage>
</organism>
<dbReference type="RefSeq" id="WP_004626643.1">
    <property type="nucleotide sequence ID" value="NZ_JAMAXT010000008.1"/>
</dbReference>
<dbReference type="InterPro" id="IPR018357">
    <property type="entry name" value="Hexapep_transf_CS"/>
</dbReference>
<dbReference type="Pfam" id="PF14602">
    <property type="entry name" value="Hexapep_2"/>
    <property type="match status" value="1"/>
</dbReference>
<protein>
    <recommendedName>
        <fullName evidence="9">2,3,4,5-tetrahydropyridine-2,6-dicarboxylate N-succinyltransferase</fullName>
        <ecNumber evidence="9">2.3.1.117</ecNumber>
    </recommendedName>
    <alternativeName>
        <fullName evidence="9">Tetrahydrodipicolinate N-succinyltransferase</fullName>
        <shortName evidence="9">THDP succinyltransferase</shortName>
        <shortName evidence="9">THP succinyltransferase</shortName>
        <shortName evidence="9">Tetrahydropicolinate succinylase</shortName>
    </alternativeName>
</protein>
<keyword evidence="5 9" id="KW-0677">Repeat</keyword>
<proteinExistence type="inferred from homology"/>
<dbReference type="UniPathway" id="UPA00034">
    <property type="reaction ID" value="UER00019"/>
</dbReference>
<dbReference type="OrthoDB" id="9775362at2"/>
<sequence>MTQQLQSLIDQAWEDRANLSPKSAPADVREAVANVIGQLDRGALRVAEKKDGEWIVNQWIKKAVLLSFRLEDNAPMAAGGFTQFYDKVPSKFANYTAEDFAAGGFRVVPPAVARRGSFIAKNAVLMPSYVNIGAYVDEGTMVDTWATVGSCAQIGKNVHLSGGVGIGGVLEPLQANPVIIEDNCFIGARSEVVEGVIVEENSVISMGVYLGQSTKIYDRETGEVSYGRIPAGSVVVAGNLPSKDGSHSLYCAVIVKKVDAKTRAKVGLNELLRGD</sequence>
<gene>
    <name evidence="9 10" type="primary">dapD</name>
    <name evidence="10" type="ORF">C0Q88_20790</name>
</gene>
<evidence type="ECO:0000256" key="7">
    <source>
        <dbReference type="ARBA" id="ARBA00023154"/>
    </source>
</evidence>
<dbReference type="GO" id="GO:0019877">
    <property type="term" value="P:diaminopimelate biosynthetic process"/>
    <property type="evidence" value="ECO:0007669"/>
    <property type="project" value="UniProtKB-UniRule"/>
</dbReference>
<dbReference type="InterPro" id="IPR037133">
    <property type="entry name" value="THP_succinylTrfase_N_sf"/>
</dbReference>
<keyword evidence="4 9" id="KW-0808">Transferase</keyword>
<comment type="pathway">
    <text evidence="9">Amino-acid biosynthesis; L-lysine biosynthesis via DAP pathway; LL-2,6-diaminopimelate from (S)-tetrahydrodipicolinate (succinylase route): step 1/3.</text>
</comment>
<dbReference type="SUPFAM" id="SSF51161">
    <property type="entry name" value="Trimeric LpxA-like enzymes"/>
    <property type="match status" value="1"/>
</dbReference>
<evidence type="ECO:0000313" key="11">
    <source>
        <dbReference type="Proteomes" id="UP000234456"/>
    </source>
</evidence>
<dbReference type="EMBL" id="PKQE01000005">
    <property type="protein sequence ID" value="PLC40878.1"/>
    <property type="molecule type" value="Genomic_DNA"/>
</dbReference>
<keyword evidence="3 9" id="KW-0028">Amino-acid biosynthesis</keyword>
<dbReference type="PANTHER" id="PTHR19136:SF52">
    <property type="entry name" value="2,3,4,5-TETRAHYDROPYRIDINE-2,6-DICARBOXYLATE N-SUCCINYLTRANSFERASE"/>
    <property type="match status" value="1"/>
</dbReference>
<evidence type="ECO:0000256" key="8">
    <source>
        <dbReference type="ARBA" id="ARBA00023315"/>
    </source>
</evidence>
<dbReference type="PANTHER" id="PTHR19136">
    <property type="entry name" value="MOLYBDENUM COFACTOR GUANYLYLTRANSFERASE"/>
    <property type="match status" value="1"/>
</dbReference>
<dbReference type="GO" id="GO:0009089">
    <property type="term" value="P:lysine biosynthetic process via diaminopimelate"/>
    <property type="evidence" value="ECO:0007669"/>
    <property type="project" value="UniProtKB-UniRule"/>
</dbReference>
<comment type="catalytic activity">
    <reaction evidence="9">
        <text>(S)-2,3,4,5-tetrahydrodipicolinate + succinyl-CoA + H2O = (S)-2-succinylamino-6-oxoheptanedioate + CoA</text>
        <dbReference type="Rhea" id="RHEA:17325"/>
        <dbReference type="ChEBI" id="CHEBI:15377"/>
        <dbReference type="ChEBI" id="CHEBI:15685"/>
        <dbReference type="ChEBI" id="CHEBI:16845"/>
        <dbReference type="ChEBI" id="CHEBI:57287"/>
        <dbReference type="ChEBI" id="CHEBI:57292"/>
        <dbReference type="EC" id="2.3.1.117"/>
    </reaction>
</comment>
<evidence type="ECO:0000256" key="9">
    <source>
        <dbReference type="HAMAP-Rule" id="MF_00811"/>
    </source>
</evidence>
<feature type="binding site" evidence="9">
    <location>
        <position position="106"/>
    </location>
    <ligand>
        <name>substrate</name>
    </ligand>
</feature>
<dbReference type="Gene3D" id="2.160.10.10">
    <property type="entry name" value="Hexapeptide repeat proteins"/>
    <property type="match status" value="1"/>
</dbReference>
<dbReference type="GO" id="GO:0016779">
    <property type="term" value="F:nucleotidyltransferase activity"/>
    <property type="evidence" value="ECO:0007669"/>
    <property type="project" value="TreeGrafter"/>
</dbReference>
<evidence type="ECO:0000256" key="1">
    <source>
        <dbReference type="ARBA" id="ARBA00007274"/>
    </source>
</evidence>
<comment type="similarity">
    <text evidence="1 9">Belongs to the transferase hexapeptide repeat family.</text>
</comment>
<evidence type="ECO:0000256" key="6">
    <source>
        <dbReference type="ARBA" id="ARBA00022915"/>
    </source>
</evidence>
<dbReference type="InterPro" id="IPR011004">
    <property type="entry name" value="Trimer_LpxA-like_sf"/>
</dbReference>